<gene>
    <name evidence="2" type="ORF">Acr_20g0007290</name>
</gene>
<dbReference type="AlphaFoldDB" id="A0A7J0GDT1"/>
<evidence type="ECO:0000256" key="1">
    <source>
        <dbReference type="SAM" id="MobiDB-lite"/>
    </source>
</evidence>
<proteinExistence type="predicted"/>
<accession>A0A7J0GDT1</accession>
<name>A0A7J0GDT1_9ERIC</name>
<keyword evidence="3" id="KW-1185">Reference proteome</keyword>
<feature type="compositionally biased region" description="Basic and acidic residues" evidence="1">
    <location>
        <begin position="39"/>
        <end position="50"/>
    </location>
</feature>
<comment type="caution">
    <text evidence="2">The sequence shown here is derived from an EMBL/GenBank/DDBJ whole genome shotgun (WGS) entry which is preliminary data.</text>
</comment>
<feature type="region of interest" description="Disordered" evidence="1">
    <location>
        <begin position="39"/>
        <end position="60"/>
    </location>
</feature>
<sequence length="60" mass="6647">MQNGDITANVGDLVKMESQSHLILRVTGEMDKIEIGDVRTHGEHSRKSELNELIASDKVT</sequence>
<organism evidence="2 3">
    <name type="scientific">Actinidia rufa</name>
    <dbReference type="NCBI Taxonomy" id="165716"/>
    <lineage>
        <taxon>Eukaryota</taxon>
        <taxon>Viridiplantae</taxon>
        <taxon>Streptophyta</taxon>
        <taxon>Embryophyta</taxon>
        <taxon>Tracheophyta</taxon>
        <taxon>Spermatophyta</taxon>
        <taxon>Magnoliopsida</taxon>
        <taxon>eudicotyledons</taxon>
        <taxon>Gunneridae</taxon>
        <taxon>Pentapetalae</taxon>
        <taxon>asterids</taxon>
        <taxon>Ericales</taxon>
        <taxon>Actinidiaceae</taxon>
        <taxon>Actinidia</taxon>
    </lineage>
</organism>
<evidence type="ECO:0000313" key="2">
    <source>
        <dbReference type="EMBL" id="GFZ08921.1"/>
    </source>
</evidence>
<dbReference type="Proteomes" id="UP000585474">
    <property type="component" value="Unassembled WGS sequence"/>
</dbReference>
<protein>
    <submittedName>
        <fullName evidence="2">Uncharacterized protein</fullName>
    </submittedName>
</protein>
<evidence type="ECO:0000313" key="3">
    <source>
        <dbReference type="Proteomes" id="UP000585474"/>
    </source>
</evidence>
<reference evidence="2 3" key="1">
    <citation type="submission" date="2019-07" db="EMBL/GenBank/DDBJ databases">
        <title>De Novo Assembly of kiwifruit Actinidia rufa.</title>
        <authorList>
            <person name="Sugita-Konishi S."/>
            <person name="Sato K."/>
            <person name="Mori E."/>
            <person name="Abe Y."/>
            <person name="Kisaki G."/>
            <person name="Hamano K."/>
            <person name="Suezawa K."/>
            <person name="Otani M."/>
            <person name="Fukuda T."/>
            <person name="Manabe T."/>
            <person name="Gomi K."/>
            <person name="Tabuchi M."/>
            <person name="Akimitsu K."/>
            <person name="Kataoka I."/>
        </authorList>
    </citation>
    <scope>NUCLEOTIDE SEQUENCE [LARGE SCALE GENOMIC DNA]</scope>
    <source>
        <strain evidence="3">cv. Fuchu</strain>
    </source>
</reference>
<dbReference type="EMBL" id="BJWL01000020">
    <property type="protein sequence ID" value="GFZ08921.1"/>
    <property type="molecule type" value="Genomic_DNA"/>
</dbReference>